<dbReference type="AlphaFoldDB" id="A0A0F8Z604"/>
<dbReference type="SUPFAM" id="SSF56112">
    <property type="entry name" value="Protein kinase-like (PK-like)"/>
    <property type="match status" value="1"/>
</dbReference>
<dbReference type="Pfam" id="PF01636">
    <property type="entry name" value="APH"/>
    <property type="match status" value="1"/>
</dbReference>
<dbReference type="PANTHER" id="PTHR47829">
    <property type="entry name" value="HYDROLASE, PUTATIVE (AFU_ORTHOLOGUE AFUA_1G12880)-RELATED"/>
    <property type="match status" value="1"/>
</dbReference>
<sequence>MPLMLKPAPTRLRLVLWSLSKDLSEFPESPPPGLVTIPVEADAPAGADTMSGYRNAGKRAIRIDMLERLADWLADHLPPDDGLTTIAHGDLRLGNLMFHPTEPRVIAILDWELSTLGHPLADLGFCAMTWHTAPKEYGGILGRDLETLGIPTLAEFEAVYHEHAQPTPPLEDFHIIFSLFRFAVIFVGIADRARSGNAAGADAQDVGPLSDAFAKRALALAGIETSA</sequence>
<organism evidence="2">
    <name type="scientific">marine sediment metagenome</name>
    <dbReference type="NCBI Taxonomy" id="412755"/>
    <lineage>
        <taxon>unclassified sequences</taxon>
        <taxon>metagenomes</taxon>
        <taxon>ecological metagenomes</taxon>
    </lineage>
</organism>
<dbReference type="InterPro" id="IPR052898">
    <property type="entry name" value="ACAD10-like"/>
</dbReference>
<feature type="domain" description="Aminoglycoside phosphotransferase" evidence="1">
    <location>
        <begin position="50"/>
        <end position="138"/>
    </location>
</feature>
<dbReference type="InterPro" id="IPR011009">
    <property type="entry name" value="Kinase-like_dom_sf"/>
</dbReference>
<dbReference type="InterPro" id="IPR002575">
    <property type="entry name" value="Aminoglycoside_PTrfase"/>
</dbReference>
<accession>A0A0F8Z604</accession>
<dbReference type="PANTHER" id="PTHR47829:SF1">
    <property type="entry name" value="HAD FAMILY PHOSPHATASE"/>
    <property type="match status" value="1"/>
</dbReference>
<evidence type="ECO:0000313" key="2">
    <source>
        <dbReference type="EMBL" id="KKK55516.1"/>
    </source>
</evidence>
<proteinExistence type="predicted"/>
<comment type="caution">
    <text evidence="2">The sequence shown here is derived from an EMBL/GenBank/DDBJ whole genome shotgun (WGS) entry which is preliminary data.</text>
</comment>
<gene>
    <name evidence="2" type="ORF">LCGC14_3073770</name>
</gene>
<dbReference type="EMBL" id="LAZR01065452">
    <property type="protein sequence ID" value="KKK55516.1"/>
    <property type="molecule type" value="Genomic_DNA"/>
</dbReference>
<protein>
    <recommendedName>
        <fullName evidence="1">Aminoglycoside phosphotransferase domain-containing protein</fullName>
    </recommendedName>
</protein>
<reference evidence="2" key="1">
    <citation type="journal article" date="2015" name="Nature">
        <title>Complex archaea that bridge the gap between prokaryotes and eukaryotes.</title>
        <authorList>
            <person name="Spang A."/>
            <person name="Saw J.H."/>
            <person name="Jorgensen S.L."/>
            <person name="Zaremba-Niedzwiedzka K."/>
            <person name="Martijn J."/>
            <person name="Lind A.E."/>
            <person name="van Eijk R."/>
            <person name="Schleper C."/>
            <person name="Guy L."/>
            <person name="Ettema T.J."/>
        </authorList>
    </citation>
    <scope>NUCLEOTIDE SEQUENCE</scope>
</reference>
<name>A0A0F8Z604_9ZZZZ</name>
<dbReference type="Gene3D" id="3.90.1200.10">
    <property type="match status" value="1"/>
</dbReference>
<evidence type="ECO:0000259" key="1">
    <source>
        <dbReference type="Pfam" id="PF01636"/>
    </source>
</evidence>